<dbReference type="EMBL" id="BSNI01000002">
    <property type="protein sequence ID" value="GLQ16443.1"/>
    <property type="molecule type" value="Genomic_DNA"/>
</dbReference>
<dbReference type="RefSeq" id="WP_284362080.1">
    <property type="nucleotide sequence ID" value="NZ_BSNI01000002.1"/>
</dbReference>
<organism evidence="1 2">
    <name type="scientific">Maritalea porphyrae</name>
    <dbReference type="NCBI Taxonomy" id="880732"/>
    <lineage>
        <taxon>Bacteria</taxon>
        <taxon>Pseudomonadati</taxon>
        <taxon>Pseudomonadota</taxon>
        <taxon>Alphaproteobacteria</taxon>
        <taxon>Hyphomicrobiales</taxon>
        <taxon>Devosiaceae</taxon>
        <taxon>Maritalea</taxon>
    </lineage>
</organism>
<dbReference type="InterPro" id="IPR036597">
    <property type="entry name" value="Fido-like_dom_sf"/>
</dbReference>
<protein>
    <submittedName>
        <fullName evidence="1">Uncharacterized protein</fullName>
    </submittedName>
</protein>
<reference evidence="1" key="2">
    <citation type="submission" date="2023-01" db="EMBL/GenBank/DDBJ databases">
        <title>Draft genome sequence of Maritalea porphyrae strain NBRC 107169.</title>
        <authorList>
            <person name="Sun Q."/>
            <person name="Mori K."/>
        </authorList>
    </citation>
    <scope>NUCLEOTIDE SEQUENCE</scope>
    <source>
        <strain evidence="1">NBRC 107169</strain>
    </source>
</reference>
<dbReference type="Gene3D" id="1.10.3290.10">
    <property type="entry name" value="Fido-like domain"/>
    <property type="match status" value="1"/>
</dbReference>
<keyword evidence="2" id="KW-1185">Reference proteome</keyword>
<name>A0ABQ5UMB3_9HYPH</name>
<evidence type="ECO:0000313" key="1">
    <source>
        <dbReference type="EMBL" id="GLQ16443.1"/>
    </source>
</evidence>
<reference evidence="1" key="1">
    <citation type="journal article" date="2014" name="Int. J. Syst. Evol. Microbiol.">
        <title>Complete genome of a new Firmicutes species belonging to the dominant human colonic microbiota ('Ruminococcus bicirculans') reveals two chromosomes and a selective capacity to utilize plant glucans.</title>
        <authorList>
            <consortium name="NISC Comparative Sequencing Program"/>
            <person name="Wegmann U."/>
            <person name="Louis P."/>
            <person name="Goesmann A."/>
            <person name="Henrissat B."/>
            <person name="Duncan S.H."/>
            <person name="Flint H.J."/>
        </authorList>
    </citation>
    <scope>NUCLEOTIDE SEQUENCE</scope>
    <source>
        <strain evidence="1">NBRC 107169</strain>
    </source>
</reference>
<accession>A0ABQ5UMB3</accession>
<comment type="caution">
    <text evidence="1">The sequence shown here is derived from an EMBL/GenBank/DDBJ whole genome shotgun (WGS) entry which is preliminary data.</text>
</comment>
<gene>
    <name evidence="1" type="ORF">GCM10007879_06920</name>
</gene>
<proteinExistence type="predicted"/>
<sequence>MSRYNATDDPLCYPGTQVLKNKVGLRDQDELDQFEQLMYLTRAEEPLPAGNLDYVH</sequence>
<evidence type="ECO:0000313" key="2">
    <source>
        <dbReference type="Proteomes" id="UP001161405"/>
    </source>
</evidence>
<dbReference type="Proteomes" id="UP001161405">
    <property type="component" value="Unassembled WGS sequence"/>
</dbReference>